<keyword evidence="1" id="KW-0812">Transmembrane</keyword>
<dbReference type="Proteomes" id="UP001220964">
    <property type="component" value="Unassembled WGS sequence"/>
</dbReference>
<organism evidence="2 3">
    <name type="scientific">Psychromarinibacter sediminicola</name>
    <dbReference type="NCBI Taxonomy" id="3033385"/>
    <lineage>
        <taxon>Bacteria</taxon>
        <taxon>Pseudomonadati</taxon>
        <taxon>Pseudomonadota</taxon>
        <taxon>Alphaproteobacteria</taxon>
        <taxon>Rhodobacterales</taxon>
        <taxon>Paracoccaceae</taxon>
        <taxon>Psychromarinibacter</taxon>
    </lineage>
</organism>
<evidence type="ECO:0000256" key="1">
    <source>
        <dbReference type="SAM" id="Phobius"/>
    </source>
</evidence>
<feature type="transmembrane region" description="Helical" evidence="1">
    <location>
        <begin position="12"/>
        <end position="30"/>
    </location>
</feature>
<gene>
    <name evidence="2" type="ORF">P1J78_19145</name>
</gene>
<dbReference type="EMBL" id="JARGYC010000064">
    <property type="protein sequence ID" value="MDF0602863.1"/>
    <property type="molecule type" value="Genomic_DNA"/>
</dbReference>
<keyword evidence="3" id="KW-1185">Reference proteome</keyword>
<dbReference type="AlphaFoldDB" id="A0AAE3NSR8"/>
<evidence type="ECO:0008006" key="4">
    <source>
        <dbReference type="Google" id="ProtNLM"/>
    </source>
</evidence>
<accession>A0AAE3NSR8</accession>
<proteinExistence type="predicted"/>
<keyword evidence="1" id="KW-1133">Transmembrane helix</keyword>
<evidence type="ECO:0000313" key="3">
    <source>
        <dbReference type="Proteomes" id="UP001220964"/>
    </source>
</evidence>
<dbReference type="RefSeq" id="WP_275568987.1">
    <property type="nucleotide sequence ID" value="NZ_JARGYC010000064.1"/>
</dbReference>
<feature type="transmembrane region" description="Helical" evidence="1">
    <location>
        <begin position="42"/>
        <end position="63"/>
    </location>
</feature>
<sequence length="75" mass="8023">MTGTGRWPVRKLAVLMYPFAMPAVAINLFMLGLTGQWVGLPALAPVTALVVSVPLGVPAAWLAGRWCRSLMDQAD</sequence>
<name>A0AAE3NSR8_9RHOB</name>
<comment type="caution">
    <text evidence="2">The sequence shown here is derived from an EMBL/GenBank/DDBJ whole genome shotgun (WGS) entry which is preliminary data.</text>
</comment>
<protein>
    <recommendedName>
        <fullName evidence="4">NnrT protein</fullName>
    </recommendedName>
</protein>
<keyword evidence="1" id="KW-0472">Membrane</keyword>
<reference evidence="2" key="1">
    <citation type="submission" date="2023-03" db="EMBL/GenBank/DDBJ databases">
        <title>Multiphase analysis and comparison of six strains from genera Psychromarinibacter, Lutimaribacter, and Maritimibacter, including a novel species: Psychromarinibacter sediminicola sp. nov.</title>
        <authorList>
            <person name="Wang Y.-H."/>
            <person name="Ye M.-Q."/>
            <person name="Du Z.-J."/>
        </authorList>
    </citation>
    <scope>NUCLEOTIDE SEQUENCE</scope>
    <source>
        <strain evidence="2">C21-152</strain>
    </source>
</reference>
<evidence type="ECO:0000313" key="2">
    <source>
        <dbReference type="EMBL" id="MDF0602863.1"/>
    </source>
</evidence>